<dbReference type="PANTHER" id="PTHR39160:SF4">
    <property type="entry name" value="RESUSCITATION-PROMOTING FACTOR RPFB"/>
    <property type="match status" value="1"/>
</dbReference>
<dbReference type="InterPro" id="IPR059180">
    <property type="entry name" value="3D_YorM"/>
</dbReference>
<dbReference type="SUPFAM" id="SSF50685">
    <property type="entry name" value="Barwin-like endoglucanases"/>
    <property type="match status" value="1"/>
</dbReference>
<dbReference type="CDD" id="cd14667">
    <property type="entry name" value="3D_containing_proteins"/>
    <property type="match status" value="1"/>
</dbReference>
<proteinExistence type="predicted"/>
<dbReference type="GO" id="GO:0004553">
    <property type="term" value="F:hydrolase activity, hydrolyzing O-glycosyl compounds"/>
    <property type="evidence" value="ECO:0007669"/>
    <property type="project" value="InterPro"/>
</dbReference>
<keyword evidence="1" id="KW-0732">Signal</keyword>
<evidence type="ECO:0000256" key="1">
    <source>
        <dbReference type="ARBA" id="ARBA00022729"/>
    </source>
</evidence>
<reference evidence="4" key="1">
    <citation type="submission" date="2016-10" db="EMBL/GenBank/DDBJ databases">
        <authorList>
            <person name="Varghese N."/>
        </authorList>
    </citation>
    <scope>NUCLEOTIDE SEQUENCE [LARGE SCALE GENOMIC DNA]</scope>
    <source>
        <strain evidence="4">DSM 17980</strain>
    </source>
</reference>
<dbReference type="Pfam" id="PF06725">
    <property type="entry name" value="3D"/>
    <property type="match status" value="1"/>
</dbReference>
<dbReference type="AlphaFoldDB" id="A0A1I7KD75"/>
<organism evidence="3 4">
    <name type="scientific">Alicyclobacillus macrosporangiidus</name>
    <dbReference type="NCBI Taxonomy" id="392015"/>
    <lineage>
        <taxon>Bacteria</taxon>
        <taxon>Bacillati</taxon>
        <taxon>Bacillota</taxon>
        <taxon>Bacilli</taxon>
        <taxon>Bacillales</taxon>
        <taxon>Alicyclobacillaceae</taxon>
        <taxon>Alicyclobacillus</taxon>
    </lineage>
</organism>
<dbReference type="STRING" id="392015.SAMN05421543_11545"/>
<accession>A0A1I7KD75</accession>
<feature type="domain" description="3D" evidence="2">
    <location>
        <begin position="29"/>
        <end position="92"/>
    </location>
</feature>
<dbReference type="GO" id="GO:0009254">
    <property type="term" value="P:peptidoglycan turnover"/>
    <property type="evidence" value="ECO:0007669"/>
    <property type="project" value="InterPro"/>
</dbReference>
<dbReference type="RefSeq" id="WP_074953980.1">
    <property type="nucleotide sequence ID" value="NZ_FPBV01000015.1"/>
</dbReference>
<dbReference type="Proteomes" id="UP000183508">
    <property type="component" value="Unassembled WGS sequence"/>
</dbReference>
<dbReference type="InterPro" id="IPR010611">
    <property type="entry name" value="3D_dom"/>
</dbReference>
<gene>
    <name evidence="3" type="ORF">SAMN05421543_11545</name>
</gene>
<dbReference type="PANTHER" id="PTHR39160">
    <property type="entry name" value="CELL WALL-BINDING PROTEIN YOCH"/>
    <property type="match status" value="1"/>
</dbReference>
<name>A0A1I7KD75_9BACL</name>
<dbReference type="InterPro" id="IPR051933">
    <property type="entry name" value="Resuscitation_pf_RpfB"/>
</dbReference>
<sequence length="98" mass="10370">MVATWYDAAGGINGNGITATGTPVKAGVTVAVDPNVIPLGSRVQVRFADGTEHIYVAQDTGGAIVGNRLDIYDPDRVRCMKNGVQTVQVRVLTEGEQR</sequence>
<evidence type="ECO:0000313" key="4">
    <source>
        <dbReference type="Proteomes" id="UP000183508"/>
    </source>
</evidence>
<keyword evidence="4" id="KW-1185">Reference proteome</keyword>
<dbReference type="InterPro" id="IPR036908">
    <property type="entry name" value="RlpA-like_sf"/>
</dbReference>
<dbReference type="GO" id="GO:0019867">
    <property type="term" value="C:outer membrane"/>
    <property type="evidence" value="ECO:0007669"/>
    <property type="project" value="InterPro"/>
</dbReference>
<dbReference type="Gene3D" id="2.40.40.10">
    <property type="entry name" value="RlpA-like domain"/>
    <property type="match status" value="1"/>
</dbReference>
<evidence type="ECO:0000259" key="2">
    <source>
        <dbReference type="Pfam" id="PF06725"/>
    </source>
</evidence>
<protein>
    <submittedName>
        <fullName evidence="3">3D (Asp-Asp-Asp) domain-containing protein</fullName>
    </submittedName>
</protein>
<evidence type="ECO:0000313" key="3">
    <source>
        <dbReference type="EMBL" id="SFU95359.1"/>
    </source>
</evidence>
<dbReference type="EMBL" id="FPBV01000015">
    <property type="protein sequence ID" value="SFU95359.1"/>
    <property type="molecule type" value="Genomic_DNA"/>
</dbReference>